<dbReference type="PANTHER" id="PTHR30097">
    <property type="entry name" value="CATION EFFLUX SYSTEM PROTEIN CUSB"/>
    <property type="match status" value="1"/>
</dbReference>
<dbReference type="OrthoDB" id="248877at2"/>
<dbReference type="KEGG" id="acaf:CA12_07910"/>
<evidence type="ECO:0000313" key="3">
    <source>
        <dbReference type="EMBL" id="QDT14713.1"/>
    </source>
</evidence>
<dbReference type="InterPro" id="IPR051909">
    <property type="entry name" value="MFP_Cation_Efflux"/>
</dbReference>
<feature type="region of interest" description="Disordered" evidence="2">
    <location>
        <begin position="155"/>
        <end position="176"/>
    </location>
</feature>
<organism evidence="3 4">
    <name type="scientific">Alienimonas californiensis</name>
    <dbReference type="NCBI Taxonomy" id="2527989"/>
    <lineage>
        <taxon>Bacteria</taxon>
        <taxon>Pseudomonadati</taxon>
        <taxon>Planctomycetota</taxon>
        <taxon>Planctomycetia</taxon>
        <taxon>Planctomycetales</taxon>
        <taxon>Planctomycetaceae</taxon>
        <taxon>Alienimonas</taxon>
    </lineage>
</organism>
<dbReference type="Gene3D" id="1.10.287.470">
    <property type="entry name" value="Helix hairpin bin"/>
    <property type="match status" value="1"/>
</dbReference>
<protein>
    <recommendedName>
        <fullName evidence="5">HlyD family secretion protein</fullName>
    </recommendedName>
</protein>
<dbReference type="GO" id="GO:0060003">
    <property type="term" value="P:copper ion export"/>
    <property type="evidence" value="ECO:0007669"/>
    <property type="project" value="TreeGrafter"/>
</dbReference>
<evidence type="ECO:0000256" key="1">
    <source>
        <dbReference type="ARBA" id="ARBA00022448"/>
    </source>
</evidence>
<name>A0A517P5R2_9PLAN</name>
<evidence type="ECO:0000256" key="2">
    <source>
        <dbReference type="SAM" id="MobiDB-lite"/>
    </source>
</evidence>
<dbReference type="PANTHER" id="PTHR30097:SF4">
    <property type="entry name" value="SLR6042 PROTEIN"/>
    <property type="match status" value="1"/>
</dbReference>
<dbReference type="AlphaFoldDB" id="A0A517P5R2"/>
<reference evidence="3 4" key="1">
    <citation type="submission" date="2019-02" db="EMBL/GenBank/DDBJ databases">
        <title>Deep-cultivation of Planctomycetes and their phenomic and genomic characterization uncovers novel biology.</title>
        <authorList>
            <person name="Wiegand S."/>
            <person name="Jogler M."/>
            <person name="Boedeker C."/>
            <person name="Pinto D."/>
            <person name="Vollmers J."/>
            <person name="Rivas-Marin E."/>
            <person name="Kohn T."/>
            <person name="Peeters S.H."/>
            <person name="Heuer A."/>
            <person name="Rast P."/>
            <person name="Oberbeckmann S."/>
            <person name="Bunk B."/>
            <person name="Jeske O."/>
            <person name="Meyerdierks A."/>
            <person name="Storesund J.E."/>
            <person name="Kallscheuer N."/>
            <person name="Luecker S."/>
            <person name="Lage O.M."/>
            <person name="Pohl T."/>
            <person name="Merkel B.J."/>
            <person name="Hornburger P."/>
            <person name="Mueller R.-W."/>
            <person name="Bruemmer F."/>
            <person name="Labrenz M."/>
            <person name="Spormann A.M."/>
            <person name="Op den Camp H."/>
            <person name="Overmann J."/>
            <person name="Amann R."/>
            <person name="Jetten M.S.M."/>
            <person name="Mascher T."/>
            <person name="Medema M.H."/>
            <person name="Devos D.P."/>
            <person name="Kaster A.-K."/>
            <person name="Ovreas L."/>
            <person name="Rohde M."/>
            <person name="Galperin M.Y."/>
            <person name="Jogler C."/>
        </authorList>
    </citation>
    <scope>NUCLEOTIDE SEQUENCE [LARGE SCALE GENOMIC DNA]</scope>
    <source>
        <strain evidence="3 4">CA12</strain>
    </source>
</reference>
<evidence type="ECO:0008006" key="5">
    <source>
        <dbReference type="Google" id="ProtNLM"/>
    </source>
</evidence>
<evidence type="ECO:0000313" key="4">
    <source>
        <dbReference type="Proteomes" id="UP000318741"/>
    </source>
</evidence>
<dbReference type="GO" id="GO:0015679">
    <property type="term" value="P:plasma membrane copper ion transport"/>
    <property type="evidence" value="ECO:0007669"/>
    <property type="project" value="TreeGrafter"/>
</dbReference>
<dbReference type="Gene3D" id="2.40.50.100">
    <property type="match status" value="1"/>
</dbReference>
<dbReference type="EMBL" id="CP036265">
    <property type="protein sequence ID" value="QDT14713.1"/>
    <property type="molecule type" value="Genomic_DNA"/>
</dbReference>
<accession>A0A517P5R2</accession>
<gene>
    <name evidence="3" type="ORF">CA12_07910</name>
</gene>
<keyword evidence="1" id="KW-0813">Transport</keyword>
<dbReference type="Proteomes" id="UP000318741">
    <property type="component" value="Chromosome"/>
</dbReference>
<sequence>MQAAAATGEVCAVGGLGQDGVGRLRARSFAPAAFLPRVAALSVAPSAAGSSPRRGSAEGASVAVAPPPGGWADVERMLDEAAALVRADLPAAAVEAAFLNRLCRGSRAAGAAIWDVTGDAREGRTARRSAVSGALADAPERAGLIAAASGRPPALVPPLAPGAGNEDADADDPGDGNPTRFALALCPIAAGGGGAGGTAGAVLEAAFDPAEVGGGEALALEAVRAFAEIWEEARTRREVARLREELARQRAAAAFAARLHAAGDLAATERLLADGGRAATGADRLAVAAPASGWLGGGAFGGGNVRVRAISDAAVLDRRAGGVRSLEQLAVAALRGARAAGRDRFSSGEELPPAGGTRRARRAALKVAGAFADHLSESGAARTEIVVLRDPGHDPETHGAPVGVLIADLFPQSKEPAADRPAEAVAALEALAPHAAAALARARSARRGPLGRTVRWLTAPLRRTRLPWTVPLALAVAGLAAALVWVQAPFDVTARGRLVPVVSRDVFAPRDGIVRDLKVQHDSPVQAGDVLAVLADPTLELRAEELAGEADTAVQRLAAVRAERAAGAAARVPGTGGGEGAGRLAAEERELVERLAHLAVQAELLEAQQQELTVTSPIAGRVLTWGLTERLPGRPVPRGARLMTVADTAGPWRLELFVPDRHAGPLLDAAAEQREANGGNEPLALPVTYLLAADPGPTYTTTASRLDPTVEPHAAGPAGAGAGGVEPSVRVFAPIGVRIEGPAAFDVRTRPGATVVARIRCGERALGYVWLHDLIDAARTRLWW</sequence>
<proteinExistence type="predicted"/>
<dbReference type="RefSeq" id="WP_145357579.1">
    <property type="nucleotide sequence ID" value="NZ_CP036265.1"/>
</dbReference>
<keyword evidence="4" id="KW-1185">Reference proteome</keyword>
<dbReference type="GO" id="GO:0030313">
    <property type="term" value="C:cell envelope"/>
    <property type="evidence" value="ECO:0007669"/>
    <property type="project" value="TreeGrafter"/>
</dbReference>